<name>A0A921QSN8_SORBI</name>
<reference evidence="1" key="1">
    <citation type="journal article" date="2019" name="BMC Genomics">
        <title>A new reference genome for Sorghum bicolor reveals high levels of sequence similarity between sweet and grain genotypes: implications for the genetics of sugar metabolism.</title>
        <authorList>
            <person name="Cooper E.A."/>
            <person name="Brenton Z.W."/>
            <person name="Flinn B.S."/>
            <person name="Jenkins J."/>
            <person name="Shu S."/>
            <person name="Flowers D."/>
            <person name="Luo F."/>
            <person name="Wang Y."/>
            <person name="Xia P."/>
            <person name="Barry K."/>
            <person name="Daum C."/>
            <person name="Lipzen A."/>
            <person name="Yoshinaga Y."/>
            <person name="Schmutz J."/>
            <person name="Saski C."/>
            <person name="Vermerris W."/>
            <person name="Kresovich S."/>
        </authorList>
    </citation>
    <scope>NUCLEOTIDE SEQUENCE</scope>
</reference>
<dbReference type="Proteomes" id="UP000807115">
    <property type="component" value="Chromosome 6"/>
</dbReference>
<sequence>MQVGWAKKLVQIQTFGIELLVRVVYSILYCIKFPFFQTSRFKIKGRQFETLLSFRRRNSCIGEPANSRTEGALCRTESAGPPPASICPHQQAIREPMDCGLGRDRLIDTREPLVNNSRHACPPLACAIIH</sequence>
<evidence type="ECO:0000313" key="2">
    <source>
        <dbReference type="Proteomes" id="UP000807115"/>
    </source>
</evidence>
<gene>
    <name evidence="1" type="ORF">BDA96_06G204600</name>
</gene>
<proteinExistence type="predicted"/>
<protein>
    <submittedName>
        <fullName evidence="1">Uncharacterized protein</fullName>
    </submittedName>
</protein>
<comment type="caution">
    <text evidence="1">The sequence shown here is derived from an EMBL/GenBank/DDBJ whole genome shotgun (WGS) entry which is preliminary data.</text>
</comment>
<reference evidence="1" key="2">
    <citation type="submission" date="2020-10" db="EMBL/GenBank/DDBJ databases">
        <authorList>
            <person name="Cooper E.A."/>
            <person name="Brenton Z.W."/>
            <person name="Flinn B.S."/>
            <person name="Jenkins J."/>
            <person name="Shu S."/>
            <person name="Flowers D."/>
            <person name="Luo F."/>
            <person name="Wang Y."/>
            <person name="Xia P."/>
            <person name="Barry K."/>
            <person name="Daum C."/>
            <person name="Lipzen A."/>
            <person name="Yoshinaga Y."/>
            <person name="Schmutz J."/>
            <person name="Saski C."/>
            <person name="Vermerris W."/>
            <person name="Kresovich S."/>
        </authorList>
    </citation>
    <scope>NUCLEOTIDE SEQUENCE</scope>
</reference>
<dbReference type="AlphaFoldDB" id="A0A921QSN8"/>
<organism evidence="1 2">
    <name type="scientific">Sorghum bicolor</name>
    <name type="common">Sorghum</name>
    <name type="synonym">Sorghum vulgare</name>
    <dbReference type="NCBI Taxonomy" id="4558"/>
    <lineage>
        <taxon>Eukaryota</taxon>
        <taxon>Viridiplantae</taxon>
        <taxon>Streptophyta</taxon>
        <taxon>Embryophyta</taxon>
        <taxon>Tracheophyta</taxon>
        <taxon>Spermatophyta</taxon>
        <taxon>Magnoliopsida</taxon>
        <taxon>Liliopsida</taxon>
        <taxon>Poales</taxon>
        <taxon>Poaceae</taxon>
        <taxon>PACMAD clade</taxon>
        <taxon>Panicoideae</taxon>
        <taxon>Andropogonodae</taxon>
        <taxon>Andropogoneae</taxon>
        <taxon>Sorghinae</taxon>
        <taxon>Sorghum</taxon>
    </lineage>
</organism>
<evidence type="ECO:0000313" key="1">
    <source>
        <dbReference type="EMBL" id="KAG0527116.1"/>
    </source>
</evidence>
<accession>A0A921QSN8</accession>
<dbReference type="EMBL" id="CM027685">
    <property type="protein sequence ID" value="KAG0527116.1"/>
    <property type="molecule type" value="Genomic_DNA"/>
</dbReference>